<evidence type="ECO:0000313" key="2">
    <source>
        <dbReference type="EMBL" id="CAE6408666.1"/>
    </source>
</evidence>
<dbReference type="Proteomes" id="UP000663843">
    <property type="component" value="Unassembled WGS sequence"/>
</dbReference>
<reference evidence="2" key="1">
    <citation type="submission" date="2021-01" db="EMBL/GenBank/DDBJ databases">
        <authorList>
            <person name="Kaushik A."/>
        </authorList>
    </citation>
    <scope>NUCLEOTIDE SEQUENCE</scope>
    <source>
        <strain evidence="2">AG2-2IIIB</strain>
    </source>
</reference>
<feature type="compositionally biased region" description="Pro residues" evidence="1">
    <location>
        <begin position="56"/>
        <end position="65"/>
    </location>
</feature>
<sequence>MSSPHARNIVRRLLAANKTMRIQDLYTRGLSEYPATPFPPPPPPKLYPAKGGGLKPAPPPAPNPGHPFRSKSYLKDRVLPDLIASGEIQKVHEVVAPTPGSVLSKRRITKSKNAIETEGIDVWRWKLVGPQAEAPEPSLEEEPTPTSYDWYSENELFPAVDREVKKQKPKRDPYGPGKMDHLNTRRQNARPEKLRAEQEWVILMFDV</sequence>
<feature type="region of interest" description="Disordered" evidence="1">
    <location>
        <begin position="31"/>
        <end position="71"/>
    </location>
</feature>
<feature type="compositionally biased region" description="Pro residues" evidence="1">
    <location>
        <begin position="36"/>
        <end position="46"/>
    </location>
</feature>
<dbReference type="EMBL" id="CAJMWT010001550">
    <property type="protein sequence ID" value="CAE6408666.1"/>
    <property type="molecule type" value="Genomic_DNA"/>
</dbReference>
<gene>
    <name evidence="2" type="ORF">RDB_LOCUS41953</name>
</gene>
<comment type="caution">
    <text evidence="2">The sequence shown here is derived from an EMBL/GenBank/DDBJ whole genome shotgun (WGS) entry which is preliminary data.</text>
</comment>
<dbReference type="AlphaFoldDB" id="A0A8H3A950"/>
<evidence type="ECO:0000256" key="1">
    <source>
        <dbReference type="SAM" id="MobiDB-lite"/>
    </source>
</evidence>
<protein>
    <submittedName>
        <fullName evidence="2">Uncharacterized protein</fullName>
    </submittedName>
</protein>
<name>A0A8H3A950_9AGAM</name>
<evidence type="ECO:0000313" key="3">
    <source>
        <dbReference type="Proteomes" id="UP000663843"/>
    </source>
</evidence>
<feature type="region of interest" description="Disordered" evidence="1">
    <location>
        <begin position="161"/>
        <end position="191"/>
    </location>
</feature>
<accession>A0A8H3A950</accession>
<proteinExistence type="predicted"/>
<organism evidence="2 3">
    <name type="scientific">Rhizoctonia solani</name>
    <dbReference type="NCBI Taxonomy" id="456999"/>
    <lineage>
        <taxon>Eukaryota</taxon>
        <taxon>Fungi</taxon>
        <taxon>Dikarya</taxon>
        <taxon>Basidiomycota</taxon>
        <taxon>Agaricomycotina</taxon>
        <taxon>Agaricomycetes</taxon>
        <taxon>Cantharellales</taxon>
        <taxon>Ceratobasidiaceae</taxon>
        <taxon>Rhizoctonia</taxon>
    </lineage>
</organism>